<keyword evidence="3 9" id="KW-0813">Transport</keyword>
<evidence type="ECO:0000259" key="11">
    <source>
        <dbReference type="Pfam" id="PF25994"/>
    </source>
</evidence>
<accession>A0A937CNR0</accession>
<protein>
    <recommendedName>
        <fullName evidence="9">Membrane fusion protein (MFP) family protein</fullName>
    </recommendedName>
</protein>
<comment type="caution">
    <text evidence="13">The sequence shown here is derived from an EMBL/GenBank/DDBJ whole genome shotgun (WGS) entry which is preliminary data.</text>
</comment>
<dbReference type="NCBIfam" id="TIGR01843">
    <property type="entry name" value="type_I_hlyD"/>
    <property type="match status" value="1"/>
</dbReference>
<dbReference type="Pfam" id="PF26002">
    <property type="entry name" value="Beta-barrel_AprE"/>
    <property type="match status" value="1"/>
</dbReference>
<evidence type="ECO:0000256" key="8">
    <source>
        <dbReference type="ARBA" id="ARBA00023136"/>
    </source>
</evidence>
<dbReference type="AlphaFoldDB" id="A0A937CNR0"/>
<dbReference type="InterPro" id="IPR010129">
    <property type="entry name" value="T1SS_HlyD"/>
</dbReference>
<comment type="subcellular location">
    <subcellularLocation>
        <location evidence="1 9">Cell inner membrane</location>
        <topology evidence="1 9">Single-pass membrane protein</topology>
    </subcellularLocation>
</comment>
<keyword evidence="8 9" id="KW-0472">Membrane</keyword>
<dbReference type="RefSeq" id="WP_201652835.1">
    <property type="nucleotide sequence ID" value="NZ_JAEQNC010000002.1"/>
</dbReference>
<proteinExistence type="inferred from homology"/>
<evidence type="ECO:0000256" key="3">
    <source>
        <dbReference type="ARBA" id="ARBA00022448"/>
    </source>
</evidence>
<evidence type="ECO:0000256" key="9">
    <source>
        <dbReference type="RuleBase" id="RU365093"/>
    </source>
</evidence>
<evidence type="ECO:0000256" key="6">
    <source>
        <dbReference type="ARBA" id="ARBA00022692"/>
    </source>
</evidence>
<dbReference type="Gene3D" id="2.40.30.170">
    <property type="match status" value="1"/>
</dbReference>
<feature type="transmembrane region" description="Helical" evidence="9">
    <location>
        <begin position="16"/>
        <end position="37"/>
    </location>
</feature>
<dbReference type="InterPro" id="IPR050739">
    <property type="entry name" value="MFP"/>
</dbReference>
<keyword evidence="5 9" id="KW-0997">Cell inner membrane</keyword>
<organism evidence="13 14">
    <name type="scientific">Rhizobium setariae</name>
    <dbReference type="NCBI Taxonomy" id="2801340"/>
    <lineage>
        <taxon>Bacteria</taxon>
        <taxon>Pseudomonadati</taxon>
        <taxon>Pseudomonadota</taxon>
        <taxon>Alphaproteobacteria</taxon>
        <taxon>Hyphomicrobiales</taxon>
        <taxon>Rhizobiaceae</taxon>
        <taxon>Rhizobium/Agrobacterium group</taxon>
        <taxon>Rhizobium</taxon>
    </lineage>
</organism>
<dbReference type="Pfam" id="PF25994">
    <property type="entry name" value="HH_AprE"/>
    <property type="match status" value="1"/>
</dbReference>
<keyword evidence="4 9" id="KW-1003">Cell membrane</keyword>
<dbReference type="Gene3D" id="2.40.50.100">
    <property type="match status" value="1"/>
</dbReference>
<keyword evidence="10" id="KW-0175">Coiled coil</keyword>
<sequence length="438" mass="48812">MTAERTPLQTWSMKRYLIMGFFTLFVLVFGFGAWSLFTQMAGAVVGMGVIEVETKRQIVQHATGGVVGEILVKEGDIVKAGQTVLVFDDAFDRAELAVIESQLFPLLGTRARSIAEQDEAPKATFDPELVERAKTDPTAAEIIRSQSELLLARRETRDKQMEQLGERQAQIGKQNEGLTARIDALTKQLGLLEEDIESQKKLLAKGLTQKSRVFAFQREAAQARGSIAESQSSINENKARIAEMELAIINVGAQMREEAIKTLSETDARVSELKERRNSIQETLSRIEVKAPMEGKVFNLAVRTVRGVVRAAEPIMEIVPDQVKLVISVQVSPAQIDQVHEGQDAVIRFEAFDRRHTPDLRGTVKRVSADIITNERSGQSFFQVTLALKPGEEKYLGTTAEIKPGMPVEAFIQTTMRTPFDYLVRPLTSYFGKSMLER</sequence>
<feature type="domain" description="AprE-like beta-barrel" evidence="12">
    <location>
        <begin position="325"/>
        <end position="414"/>
    </location>
</feature>
<gene>
    <name evidence="13" type="ORF">JJB09_02850</name>
</gene>
<dbReference type="GO" id="GO:0005886">
    <property type="term" value="C:plasma membrane"/>
    <property type="evidence" value="ECO:0007669"/>
    <property type="project" value="UniProtKB-SubCell"/>
</dbReference>
<feature type="coiled-coil region" evidence="10">
    <location>
        <begin position="256"/>
        <end position="290"/>
    </location>
</feature>
<comment type="similarity">
    <text evidence="2 9">Belongs to the membrane fusion protein (MFP) (TC 8.A.1) family.</text>
</comment>
<feature type="domain" description="AprE-like long alpha-helical hairpin" evidence="11">
    <location>
        <begin position="93"/>
        <end position="281"/>
    </location>
</feature>
<dbReference type="PANTHER" id="PTHR30386">
    <property type="entry name" value="MEMBRANE FUSION SUBUNIT OF EMRAB-TOLC MULTIDRUG EFFLUX PUMP"/>
    <property type="match status" value="1"/>
</dbReference>
<keyword evidence="7 9" id="KW-1133">Transmembrane helix</keyword>
<evidence type="ECO:0000256" key="5">
    <source>
        <dbReference type="ARBA" id="ARBA00022519"/>
    </source>
</evidence>
<reference evidence="13" key="1">
    <citation type="submission" date="2021-01" db="EMBL/GenBank/DDBJ databases">
        <title>Rhizobium sp. strain KVB221 16S ribosomal RNA gene Genome sequencing and assembly.</title>
        <authorList>
            <person name="Kang M."/>
        </authorList>
    </citation>
    <scope>NUCLEOTIDE SEQUENCE</scope>
    <source>
        <strain evidence="13">KVB221</strain>
    </source>
</reference>
<dbReference type="InterPro" id="IPR058781">
    <property type="entry name" value="HH_AprE-like"/>
</dbReference>
<evidence type="ECO:0000256" key="10">
    <source>
        <dbReference type="SAM" id="Coils"/>
    </source>
</evidence>
<evidence type="ECO:0000313" key="13">
    <source>
        <dbReference type="EMBL" id="MBL0370957.1"/>
    </source>
</evidence>
<dbReference type="GO" id="GO:0015031">
    <property type="term" value="P:protein transport"/>
    <property type="evidence" value="ECO:0007669"/>
    <property type="project" value="InterPro"/>
</dbReference>
<evidence type="ECO:0000256" key="2">
    <source>
        <dbReference type="ARBA" id="ARBA00009477"/>
    </source>
</evidence>
<feature type="coiled-coil region" evidence="10">
    <location>
        <begin position="175"/>
        <end position="202"/>
    </location>
</feature>
<dbReference type="Proteomes" id="UP000633219">
    <property type="component" value="Unassembled WGS sequence"/>
</dbReference>
<evidence type="ECO:0000256" key="7">
    <source>
        <dbReference type="ARBA" id="ARBA00022989"/>
    </source>
</evidence>
<keyword evidence="14" id="KW-1185">Reference proteome</keyword>
<evidence type="ECO:0000313" key="14">
    <source>
        <dbReference type="Proteomes" id="UP000633219"/>
    </source>
</evidence>
<dbReference type="InterPro" id="IPR058982">
    <property type="entry name" value="Beta-barrel_AprE"/>
</dbReference>
<name>A0A937CNR0_9HYPH</name>
<dbReference type="EMBL" id="JAEQNC010000002">
    <property type="protein sequence ID" value="MBL0370957.1"/>
    <property type="molecule type" value="Genomic_DNA"/>
</dbReference>
<evidence type="ECO:0000256" key="1">
    <source>
        <dbReference type="ARBA" id="ARBA00004377"/>
    </source>
</evidence>
<keyword evidence="6 9" id="KW-0812">Transmembrane</keyword>
<evidence type="ECO:0000256" key="4">
    <source>
        <dbReference type="ARBA" id="ARBA00022475"/>
    </source>
</evidence>
<dbReference type="PANTHER" id="PTHR30386:SF17">
    <property type="entry name" value="ALKALINE PROTEASE SECRETION PROTEIN APRE"/>
    <property type="match status" value="1"/>
</dbReference>
<dbReference type="PRINTS" id="PR01490">
    <property type="entry name" value="RTXTOXIND"/>
</dbReference>
<evidence type="ECO:0000259" key="12">
    <source>
        <dbReference type="Pfam" id="PF26002"/>
    </source>
</evidence>